<evidence type="ECO:0000313" key="3">
    <source>
        <dbReference type="Proteomes" id="UP000076512"/>
    </source>
</evidence>
<dbReference type="InterPro" id="IPR037401">
    <property type="entry name" value="SnoaL-like"/>
</dbReference>
<evidence type="ECO:0000313" key="2">
    <source>
        <dbReference type="EMBL" id="KZM70644.1"/>
    </source>
</evidence>
<accession>A0A164JR03</accession>
<name>A0A164JR03_9NOCA</name>
<dbReference type="AlphaFoldDB" id="A0A164JR03"/>
<comment type="caution">
    <text evidence="2">The sequence shown here is derived from an EMBL/GenBank/DDBJ whole genome shotgun (WGS) entry which is preliminary data.</text>
</comment>
<dbReference type="SUPFAM" id="SSF54427">
    <property type="entry name" value="NTF2-like"/>
    <property type="match status" value="1"/>
</dbReference>
<keyword evidence="3" id="KW-1185">Reference proteome</keyword>
<protein>
    <recommendedName>
        <fullName evidence="1">SnoaL-like domain-containing protein</fullName>
    </recommendedName>
</protein>
<dbReference type="InterPro" id="IPR032710">
    <property type="entry name" value="NTF2-like_dom_sf"/>
</dbReference>
<dbReference type="STRING" id="455432.AWN90_39430"/>
<dbReference type="OrthoDB" id="8722217at2"/>
<feature type="domain" description="SnoaL-like" evidence="1">
    <location>
        <begin position="8"/>
        <end position="111"/>
    </location>
</feature>
<dbReference type="EMBL" id="LWGR01000013">
    <property type="protein sequence ID" value="KZM70644.1"/>
    <property type="molecule type" value="Genomic_DNA"/>
</dbReference>
<evidence type="ECO:0000259" key="1">
    <source>
        <dbReference type="Pfam" id="PF12680"/>
    </source>
</evidence>
<gene>
    <name evidence="2" type="ORF">AWN90_39430</name>
</gene>
<organism evidence="2 3">
    <name type="scientific">Nocardia terpenica</name>
    <dbReference type="NCBI Taxonomy" id="455432"/>
    <lineage>
        <taxon>Bacteria</taxon>
        <taxon>Bacillati</taxon>
        <taxon>Actinomycetota</taxon>
        <taxon>Actinomycetes</taxon>
        <taxon>Mycobacteriales</taxon>
        <taxon>Nocardiaceae</taxon>
        <taxon>Nocardia</taxon>
    </lineage>
</organism>
<reference evidence="2 3" key="1">
    <citation type="submission" date="2016-04" db="EMBL/GenBank/DDBJ databases">
        <authorList>
            <person name="Evans L.H."/>
            <person name="Alamgir A."/>
            <person name="Owens N."/>
            <person name="Weber N.D."/>
            <person name="Virtaneva K."/>
            <person name="Barbian K."/>
            <person name="Babar A."/>
            <person name="Rosenke K."/>
        </authorList>
    </citation>
    <scope>NUCLEOTIDE SEQUENCE [LARGE SCALE GENOMIC DNA]</scope>
    <source>
        <strain evidence="2 3">IFM 0406</strain>
    </source>
</reference>
<sequence length="124" mass="13912">MSTIADFVERYTAVWNETDPRLRSKQIRELWEPDGHYANASVEYRGYERIAAAVTEAHDDFVANGFEFTVHAYQTNHDAVRITWHMVPAGGGEVLAVGTEFIVVNADGAIVTDYQFMDVDPTVS</sequence>
<dbReference type="Pfam" id="PF12680">
    <property type="entry name" value="SnoaL_2"/>
    <property type="match status" value="1"/>
</dbReference>
<dbReference type="Proteomes" id="UP000076512">
    <property type="component" value="Unassembled WGS sequence"/>
</dbReference>
<dbReference type="Gene3D" id="3.10.450.50">
    <property type="match status" value="1"/>
</dbReference>
<proteinExistence type="predicted"/>